<dbReference type="CDD" id="cd00592">
    <property type="entry name" value="HTH_MerR-like"/>
    <property type="match status" value="1"/>
</dbReference>
<dbReference type="Proteomes" id="UP000199682">
    <property type="component" value="Unassembled WGS sequence"/>
</dbReference>
<feature type="region of interest" description="Disordered" evidence="2">
    <location>
        <begin position="329"/>
        <end position="348"/>
    </location>
</feature>
<proteinExistence type="predicted"/>
<dbReference type="SUPFAM" id="SSF46955">
    <property type="entry name" value="Putative DNA-binding domain"/>
    <property type="match status" value="1"/>
</dbReference>
<feature type="compositionally biased region" description="Basic and acidic residues" evidence="2">
    <location>
        <begin position="331"/>
        <end position="348"/>
    </location>
</feature>
<accession>A0A1G8QSU2</accession>
<dbReference type="SMART" id="SM00422">
    <property type="entry name" value="HTH_MERR"/>
    <property type="match status" value="1"/>
</dbReference>
<dbReference type="PROSITE" id="PS50937">
    <property type="entry name" value="HTH_MERR_2"/>
    <property type="match status" value="1"/>
</dbReference>
<sequence>MNDTRRYAIGEVARRTGLSVSAIRFYSDEGIVVPAEVTAAGHRLYDVHAIARLEFVRTLRDLDAGLDDIRHLLEGRMTLSDLATAHLSRLDDQARRIRSRKAVLRTIARQHTEAEQVVLMHKLAGMSDDDRDRLIDDFWNEITEGLEVSSAFVGLMRKERLVLPDEPATEQLEAWIELANLLQDADFRREVGEALRETFSAPGAEVMTSAEMVGAFERGGAILVRAQEAQRAGAPADSPLGREIAGLYTAYLGEISETPDSREFREKLAADVLDIERLHLESIEEAAAPADPYTRYQSLVAIIDGTAQEAADFMPFAWLSAALNASVSPERATRECPPHGDVPEARNP</sequence>
<dbReference type="Gene3D" id="1.10.1660.10">
    <property type="match status" value="1"/>
</dbReference>
<dbReference type="Pfam" id="PF13411">
    <property type="entry name" value="MerR_1"/>
    <property type="match status" value="1"/>
</dbReference>
<dbReference type="AlphaFoldDB" id="A0A1G8QSU2"/>
<keyword evidence="1 4" id="KW-0238">DNA-binding</keyword>
<dbReference type="PANTHER" id="PTHR30204:SF93">
    <property type="entry name" value="HTH MERR-TYPE DOMAIN-CONTAINING PROTEIN"/>
    <property type="match status" value="1"/>
</dbReference>
<dbReference type="GO" id="GO:0003677">
    <property type="term" value="F:DNA binding"/>
    <property type="evidence" value="ECO:0007669"/>
    <property type="project" value="UniProtKB-KW"/>
</dbReference>
<dbReference type="GO" id="GO:0003700">
    <property type="term" value="F:DNA-binding transcription factor activity"/>
    <property type="evidence" value="ECO:0007669"/>
    <property type="project" value="InterPro"/>
</dbReference>
<dbReference type="EMBL" id="FNET01000001">
    <property type="protein sequence ID" value="SDJ07250.1"/>
    <property type="molecule type" value="Genomic_DNA"/>
</dbReference>
<evidence type="ECO:0000313" key="5">
    <source>
        <dbReference type="Proteomes" id="UP000199682"/>
    </source>
</evidence>
<organism evidence="4 5">
    <name type="scientific">Lentzea albidocapillata subsp. violacea</name>
    <dbReference type="NCBI Taxonomy" id="128104"/>
    <lineage>
        <taxon>Bacteria</taxon>
        <taxon>Bacillati</taxon>
        <taxon>Actinomycetota</taxon>
        <taxon>Actinomycetes</taxon>
        <taxon>Pseudonocardiales</taxon>
        <taxon>Pseudonocardiaceae</taxon>
        <taxon>Lentzea</taxon>
    </lineage>
</organism>
<protein>
    <submittedName>
        <fullName evidence="4">DNA-binding transcriptional regulator, MerR family</fullName>
    </submittedName>
</protein>
<evidence type="ECO:0000313" key="4">
    <source>
        <dbReference type="EMBL" id="SDJ07250.1"/>
    </source>
</evidence>
<dbReference type="PRINTS" id="PR00040">
    <property type="entry name" value="HTHMERR"/>
</dbReference>
<dbReference type="InterPro" id="IPR000551">
    <property type="entry name" value="MerR-type_HTH_dom"/>
</dbReference>
<gene>
    <name evidence="4" type="ORF">SAMN04488074_101433</name>
</gene>
<dbReference type="InterPro" id="IPR047057">
    <property type="entry name" value="MerR_fam"/>
</dbReference>
<evidence type="ECO:0000259" key="3">
    <source>
        <dbReference type="PROSITE" id="PS50937"/>
    </source>
</evidence>
<reference evidence="5" key="1">
    <citation type="submission" date="2016-10" db="EMBL/GenBank/DDBJ databases">
        <authorList>
            <person name="Varghese N."/>
            <person name="Submissions S."/>
        </authorList>
    </citation>
    <scope>NUCLEOTIDE SEQUENCE [LARGE SCALE GENOMIC DNA]</scope>
    <source>
        <strain evidence="5">DSM 44796</strain>
    </source>
</reference>
<dbReference type="PANTHER" id="PTHR30204">
    <property type="entry name" value="REDOX-CYCLING DRUG-SENSING TRANSCRIPTIONAL ACTIVATOR SOXR"/>
    <property type="match status" value="1"/>
</dbReference>
<evidence type="ECO:0000256" key="2">
    <source>
        <dbReference type="SAM" id="MobiDB-lite"/>
    </source>
</evidence>
<dbReference type="RefSeq" id="WP_256334388.1">
    <property type="nucleotide sequence ID" value="NZ_FNET01000001.1"/>
</dbReference>
<evidence type="ECO:0000256" key="1">
    <source>
        <dbReference type="ARBA" id="ARBA00023125"/>
    </source>
</evidence>
<name>A0A1G8QSU2_9PSEU</name>
<feature type="domain" description="HTH merR-type" evidence="3">
    <location>
        <begin position="6"/>
        <end position="75"/>
    </location>
</feature>
<dbReference type="InterPro" id="IPR009061">
    <property type="entry name" value="DNA-bd_dom_put_sf"/>
</dbReference>